<dbReference type="RefSeq" id="WP_073038043.1">
    <property type="nucleotide sequence ID" value="NZ_FQVB01000010.1"/>
</dbReference>
<dbReference type="OrthoDB" id="9813261at2"/>
<dbReference type="InterPro" id="IPR011095">
    <property type="entry name" value="Dala_Dala_lig_C"/>
</dbReference>
<feature type="domain" description="ATP-grasp" evidence="4">
    <location>
        <begin position="109"/>
        <end position="323"/>
    </location>
</feature>
<dbReference type="Pfam" id="PF07478">
    <property type="entry name" value="Dala_Dala_lig_C"/>
    <property type="match status" value="1"/>
</dbReference>
<evidence type="ECO:0000313" key="5">
    <source>
        <dbReference type="EMBL" id="SHF05774.1"/>
    </source>
</evidence>
<dbReference type="PANTHER" id="PTHR23132">
    <property type="entry name" value="D-ALANINE--D-ALANINE LIGASE"/>
    <property type="match status" value="1"/>
</dbReference>
<comment type="similarity">
    <text evidence="1">Belongs to the D-alanine--D-alanine ligase family.</text>
</comment>
<dbReference type="EMBL" id="FQVB01000010">
    <property type="protein sequence ID" value="SHF05774.1"/>
    <property type="molecule type" value="Genomic_DNA"/>
</dbReference>
<reference evidence="6" key="1">
    <citation type="submission" date="2016-11" db="EMBL/GenBank/DDBJ databases">
        <authorList>
            <person name="Varghese N."/>
            <person name="Submissions S."/>
        </authorList>
    </citation>
    <scope>NUCLEOTIDE SEQUENCE [LARGE SCALE GENOMIC DNA]</scope>
    <source>
        <strain evidence="6">DSM 9756</strain>
    </source>
</reference>
<dbReference type="SUPFAM" id="SSF56059">
    <property type="entry name" value="Glutathione synthetase ATP-binding domain-like"/>
    <property type="match status" value="1"/>
</dbReference>
<evidence type="ECO:0000256" key="3">
    <source>
        <dbReference type="PROSITE-ProRule" id="PRU00409"/>
    </source>
</evidence>
<dbReference type="STRING" id="1121391.SAMN02745206_01275"/>
<dbReference type="InterPro" id="IPR011761">
    <property type="entry name" value="ATP-grasp"/>
</dbReference>
<organism evidence="5 6">
    <name type="scientific">Desulfacinum infernum DSM 9756</name>
    <dbReference type="NCBI Taxonomy" id="1121391"/>
    <lineage>
        <taxon>Bacteria</taxon>
        <taxon>Pseudomonadati</taxon>
        <taxon>Thermodesulfobacteriota</taxon>
        <taxon>Syntrophobacteria</taxon>
        <taxon>Syntrophobacterales</taxon>
        <taxon>Syntrophobacteraceae</taxon>
        <taxon>Desulfacinum</taxon>
    </lineage>
</organism>
<proteinExistence type="inferred from homology"/>
<protein>
    <submittedName>
        <fullName evidence="5">D-alanine-D-alanine ligase</fullName>
    </submittedName>
</protein>
<sequence>MRAVVLHSAVDPSAPPDEQDVLIQARFVASALARLGWEAHILPFHLNLEALRDRLQAVSPDVVFNLVETAAGTGRLIHVAPAILDVLGIPYTGSPTEAVFLTSHKVLAKRLMSSHALPTPPALTSPEDWDLWEPEALYIVKSVWEDASVGITQDSVATFADPGDLEAALDRGSRATGGGDVFAERFIDGREFNLSLLAGPDGPRVLPPAEIRFRGFGPDRFAIVDYEAKWDPSSFAYQNTVRSFDFREEDRFLLHQLKELALRCWDLFGLRGYARVDFRVDAAGRPWILEVNANPCLSPDAGFMAAAAEAALEPEQVILRILEDAVRP</sequence>
<evidence type="ECO:0000313" key="6">
    <source>
        <dbReference type="Proteomes" id="UP000184076"/>
    </source>
</evidence>
<evidence type="ECO:0000256" key="2">
    <source>
        <dbReference type="ARBA" id="ARBA00022598"/>
    </source>
</evidence>
<keyword evidence="3" id="KW-0547">Nucleotide-binding</keyword>
<dbReference type="AlphaFoldDB" id="A0A1M4YIU3"/>
<gene>
    <name evidence="5" type="ORF">SAMN02745206_01275</name>
</gene>
<keyword evidence="3" id="KW-0067">ATP-binding</keyword>
<dbReference type="Proteomes" id="UP000184076">
    <property type="component" value="Unassembled WGS sequence"/>
</dbReference>
<dbReference type="Gene3D" id="3.30.470.20">
    <property type="entry name" value="ATP-grasp fold, B domain"/>
    <property type="match status" value="1"/>
</dbReference>
<evidence type="ECO:0000259" key="4">
    <source>
        <dbReference type="PROSITE" id="PS50975"/>
    </source>
</evidence>
<keyword evidence="2 5" id="KW-0436">Ligase</keyword>
<evidence type="ECO:0000256" key="1">
    <source>
        <dbReference type="ARBA" id="ARBA00010871"/>
    </source>
</evidence>
<dbReference type="GO" id="GO:0005524">
    <property type="term" value="F:ATP binding"/>
    <property type="evidence" value="ECO:0007669"/>
    <property type="project" value="UniProtKB-UniRule"/>
</dbReference>
<keyword evidence="6" id="KW-1185">Reference proteome</keyword>
<dbReference type="PROSITE" id="PS50975">
    <property type="entry name" value="ATP_GRASP"/>
    <property type="match status" value="1"/>
</dbReference>
<accession>A0A1M4YIU3</accession>
<dbReference type="PANTHER" id="PTHR23132:SF23">
    <property type="entry name" value="D-ALANINE--D-ALANINE LIGASE B"/>
    <property type="match status" value="1"/>
</dbReference>
<name>A0A1M4YIU3_9BACT</name>
<dbReference type="GO" id="GO:0046872">
    <property type="term" value="F:metal ion binding"/>
    <property type="evidence" value="ECO:0007669"/>
    <property type="project" value="InterPro"/>
</dbReference>
<dbReference type="GO" id="GO:0008716">
    <property type="term" value="F:D-alanine-D-alanine ligase activity"/>
    <property type="evidence" value="ECO:0007669"/>
    <property type="project" value="InterPro"/>
</dbReference>